<protein>
    <submittedName>
        <fullName evidence="4">Short-chain dehydrogenase</fullName>
    </submittedName>
</protein>
<proteinExistence type="inferred from homology"/>
<evidence type="ECO:0000256" key="2">
    <source>
        <dbReference type="ARBA" id="ARBA00023002"/>
    </source>
</evidence>
<dbReference type="PANTHER" id="PTHR44196:SF2">
    <property type="entry name" value="SHORT-CHAIN DEHYDROGENASE-RELATED"/>
    <property type="match status" value="1"/>
</dbReference>
<dbReference type="EMBL" id="BSOJ01000032">
    <property type="protein sequence ID" value="GLR27602.1"/>
    <property type="molecule type" value="Genomic_DNA"/>
</dbReference>
<dbReference type="Pfam" id="PF00106">
    <property type="entry name" value="adh_short"/>
    <property type="match status" value="1"/>
</dbReference>
<keyword evidence="2" id="KW-0560">Oxidoreductase</keyword>
<dbReference type="Proteomes" id="UP001156664">
    <property type="component" value="Unassembled WGS sequence"/>
</dbReference>
<dbReference type="InterPro" id="IPR020904">
    <property type="entry name" value="Sc_DH/Rdtase_CS"/>
</dbReference>
<dbReference type="PROSITE" id="PS00061">
    <property type="entry name" value="ADH_SHORT"/>
    <property type="match status" value="1"/>
</dbReference>
<dbReference type="Gene3D" id="3.40.50.720">
    <property type="entry name" value="NAD(P)-binding Rossmann-like Domain"/>
    <property type="match status" value="1"/>
</dbReference>
<sequence>MPDHHKNRFWKNRRVLVTGAGSGIGREIARQLHTHGANVFAVSLHQHELDQLADSLDYDTHRLQCLAMDLTAQGAVKQLLAYLDEHHITIEALFNNAGTALFGPHIELDPKAVSNMLTLNIQVMSEMASEMARHMVNRRVAGHILNVASIASFAPVPNLAAYSASKHYVLAFTHALALELRTHNIHVGAFCPGITRTPIIEKMGLNSGSQNRNSVSFLASKLATPVTPVAACALRAMRDEKALALPGVNQLVPLGRLIPGRVLSSLVFRFLSGRQPA</sequence>
<accession>A0ABQ5YYM3</accession>
<gene>
    <name evidence="4" type="ORF">GCM10007875_26930</name>
</gene>
<dbReference type="SUPFAM" id="SSF51735">
    <property type="entry name" value="NAD(P)-binding Rossmann-fold domains"/>
    <property type="match status" value="1"/>
</dbReference>
<comment type="caution">
    <text evidence="4">The sequence shown here is derived from an EMBL/GenBank/DDBJ whole genome shotgun (WGS) entry which is preliminary data.</text>
</comment>
<dbReference type="InterPro" id="IPR036291">
    <property type="entry name" value="NAD(P)-bd_dom_sf"/>
</dbReference>
<evidence type="ECO:0000256" key="1">
    <source>
        <dbReference type="ARBA" id="ARBA00006484"/>
    </source>
</evidence>
<dbReference type="PRINTS" id="PR00081">
    <property type="entry name" value="GDHRDH"/>
</dbReference>
<dbReference type="PRINTS" id="PR00080">
    <property type="entry name" value="SDRFAMILY"/>
</dbReference>
<comment type="similarity">
    <text evidence="1 3">Belongs to the short-chain dehydrogenases/reductases (SDR) family.</text>
</comment>
<name>A0ABQ5YYM3_9BURK</name>
<dbReference type="InterPro" id="IPR002347">
    <property type="entry name" value="SDR_fam"/>
</dbReference>
<dbReference type="RefSeq" id="WP_284282435.1">
    <property type="nucleotide sequence ID" value="NZ_BSOJ01000032.1"/>
</dbReference>
<evidence type="ECO:0000256" key="3">
    <source>
        <dbReference type="RuleBase" id="RU000363"/>
    </source>
</evidence>
<dbReference type="CDD" id="cd05233">
    <property type="entry name" value="SDR_c"/>
    <property type="match status" value="1"/>
</dbReference>
<evidence type="ECO:0000313" key="5">
    <source>
        <dbReference type="Proteomes" id="UP001156664"/>
    </source>
</evidence>
<evidence type="ECO:0000313" key="4">
    <source>
        <dbReference type="EMBL" id="GLR27602.1"/>
    </source>
</evidence>
<reference evidence="5" key="1">
    <citation type="journal article" date="2019" name="Int. J. Syst. Evol. Microbiol.">
        <title>The Global Catalogue of Microorganisms (GCM) 10K type strain sequencing project: providing services to taxonomists for standard genome sequencing and annotation.</title>
        <authorList>
            <consortium name="The Broad Institute Genomics Platform"/>
            <consortium name="The Broad Institute Genome Sequencing Center for Infectious Disease"/>
            <person name="Wu L."/>
            <person name="Ma J."/>
        </authorList>
    </citation>
    <scope>NUCLEOTIDE SEQUENCE [LARGE SCALE GENOMIC DNA]</scope>
    <source>
        <strain evidence="5">NBRC 105857</strain>
    </source>
</reference>
<dbReference type="PANTHER" id="PTHR44196">
    <property type="entry name" value="DEHYDROGENASE/REDUCTASE SDR FAMILY MEMBER 7B"/>
    <property type="match status" value="1"/>
</dbReference>
<organism evidence="4 5">
    <name type="scientific">Limnobacter litoralis</name>
    <dbReference type="NCBI Taxonomy" id="481366"/>
    <lineage>
        <taxon>Bacteria</taxon>
        <taxon>Pseudomonadati</taxon>
        <taxon>Pseudomonadota</taxon>
        <taxon>Betaproteobacteria</taxon>
        <taxon>Burkholderiales</taxon>
        <taxon>Burkholderiaceae</taxon>
        <taxon>Limnobacter</taxon>
    </lineage>
</organism>
<keyword evidence="5" id="KW-1185">Reference proteome</keyword>